<dbReference type="Proteomes" id="UP001461498">
    <property type="component" value="Unassembled WGS sequence"/>
</dbReference>
<evidence type="ECO:0000313" key="1">
    <source>
        <dbReference type="EMBL" id="KAK9503222.1"/>
    </source>
</evidence>
<dbReference type="AlphaFoldDB" id="A0AAW1CY41"/>
<accession>A0AAW1CY41</accession>
<organism evidence="1 2">
    <name type="scientific">Rhynocoris fuscipes</name>
    <dbReference type="NCBI Taxonomy" id="488301"/>
    <lineage>
        <taxon>Eukaryota</taxon>
        <taxon>Metazoa</taxon>
        <taxon>Ecdysozoa</taxon>
        <taxon>Arthropoda</taxon>
        <taxon>Hexapoda</taxon>
        <taxon>Insecta</taxon>
        <taxon>Pterygota</taxon>
        <taxon>Neoptera</taxon>
        <taxon>Paraneoptera</taxon>
        <taxon>Hemiptera</taxon>
        <taxon>Heteroptera</taxon>
        <taxon>Panheteroptera</taxon>
        <taxon>Cimicomorpha</taxon>
        <taxon>Reduviidae</taxon>
        <taxon>Harpactorinae</taxon>
        <taxon>Harpactorini</taxon>
        <taxon>Rhynocoris</taxon>
    </lineage>
</organism>
<protein>
    <submittedName>
        <fullName evidence="1">Uncharacterized protein</fullName>
    </submittedName>
</protein>
<keyword evidence="2" id="KW-1185">Reference proteome</keyword>
<evidence type="ECO:0000313" key="2">
    <source>
        <dbReference type="Proteomes" id="UP001461498"/>
    </source>
</evidence>
<proteinExistence type="predicted"/>
<sequence>MYILFHVNDAVVLGVQECYVCVGGEVEGSREVEHQFPKEHLPMCQRGHTPPAKQCPPRYKGCLTQYNDDRVTRMCGELGLTVCQEANNIKYCYCQGQLCNKEDRPVLLEPTDGAGVTSDDEDIPEGSGYSTLNSHSTEIHSKSLHPITTLAPNKQSNHAFNINQSKFTLITTIITLLYLNAIV</sequence>
<dbReference type="EMBL" id="JAPXFL010000008">
    <property type="protein sequence ID" value="KAK9503222.1"/>
    <property type="molecule type" value="Genomic_DNA"/>
</dbReference>
<gene>
    <name evidence="1" type="ORF">O3M35_011840</name>
</gene>
<reference evidence="1 2" key="1">
    <citation type="submission" date="2022-12" db="EMBL/GenBank/DDBJ databases">
        <title>Chromosome-level genome assembly of true bugs.</title>
        <authorList>
            <person name="Ma L."/>
            <person name="Li H."/>
        </authorList>
    </citation>
    <scope>NUCLEOTIDE SEQUENCE [LARGE SCALE GENOMIC DNA]</scope>
    <source>
        <strain evidence="1">Lab_2022b</strain>
    </source>
</reference>
<name>A0AAW1CY41_9HEMI</name>
<comment type="caution">
    <text evidence="1">The sequence shown here is derived from an EMBL/GenBank/DDBJ whole genome shotgun (WGS) entry which is preliminary data.</text>
</comment>